<dbReference type="PANTHER" id="PTHR10992:SF1032">
    <property type="entry name" value="METHYLESTERASE 17"/>
    <property type="match status" value="1"/>
</dbReference>
<proteinExistence type="predicted"/>
<dbReference type="GO" id="GO:0009696">
    <property type="term" value="P:salicylic acid metabolic process"/>
    <property type="evidence" value="ECO:0007669"/>
    <property type="project" value="TreeGrafter"/>
</dbReference>
<evidence type="ECO:0000256" key="2">
    <source>
        <dbReference type="SAM" id="MobiDB-lite"/>
    </source>
</evidence>
<dbReference type="SUPFAM" id="SSF53474">
    <property type="entry name" value="alpha/beta-Hydrolases"/>
    <property type="match status" value="1"/>
</dbReference>
<dbReference type="GO" id="GO:0080031">
    <property type="term" value="F:methyl salicylate esterase activity"/>
    <property type="evidence" value="ECO:0007669"/>
    <property type="project" value="TreeGrafter"/>
</dbReference>
<dbReference type="FunFam" id="3.40.50.1820:FF:000025">
    <property type="entry name" value="putative methylesterase 11, chloroplastic"/>
    <property type="match status" value="1"/>
</dbReference>
<organism evidence="4 5">
    <name type="scientific">Cuscuta epithymum</name>
    <dbReference type="NCBI Taxonomy" id="186058"/>
    <lineage>
        <taxon>Eukaryota</taxon>
        <taxon>Viridiplantae</taxon>
        <taxon>Streptophyta</taxon>
        <taxon>Embryophyta</taxon>
        <taxon>Tracheophyta</taxon>
        <taxon>Spermatophyta</taxon>
        <taxon>Magnoliopsida</taxon>
        <taxon>eudicotyledons</taxon>
        <taxon>Gunneridae</taxon>
        <taxon>Pentapetalae</taxon>
        <taxon>asterids</taxon>
        <taxon>lamiids</taxon>
        <taxon>Solanales</taxon>
        <taxon>Convolvulaceae</taxon>
        <taxon>Cuscuteae</taxon>
        <taxon>Cuscuta</taxon>
        <taxon>Cuscuta subgen. Cuscuta</taxon>
    </lineage>
</organism>
<accession>A0AAV0EG46</accession>
<gene>
    <name evidence="4" type="ORF">CEPIT_LOCUS23798</name>
</gene>
<dbReference type="Gene3D" id="3.40.50.1820">
    <property type="entry name" value="alpha/beta hydrolase"/>
    <property type="match status" value="1"/>
</dbReference>
<dbReference type="Proteomes" id="UP001152523">
    <property type="component" value="Unassembled WGS sequence"/>
</dbReference>
<name>A0AAV0EG46_9ASTE</name>
<dbReference type="InterPro" id="IPR000073">
    <property type="entry name" value="AB_hydrolase_1"/>
</dbReference>
<feature type="compositionally biased region" description="Polar residues" evidence="2">
    <location>
        <begin position="1"/>
        <end position="10"/>
    </location>
</feature>
<dbReference type="EMBL" id="CAMAPF010000921">
    <property type="protein sequence ID" value="CAH9121576.1"/>
    <property type="molecule type" value="Genomic_DNA"/>
</dbReference>
<dbReference type="GO" id="GO:0009694">
    <property type="term" value="P:jasmonic acid metabolic process"/>
    <property type="evidence" value="ECO:0007669"/>
    <property type="project" value="TreeGrafter"/>
</dbReference>
<sequence>MQLIESNTVGIESAKRKTAEEMTKEEEEVVAAPPEPPHFVLIHGVGGGAWCWYKLRCLMESSGYKVSCLDLKAAGIDPSNANDILCFEDYNKPLLDFLASLPPHQQVILVGHSAGGLSVTDATYKFPQKISLAIYLAATMLRTGFTTEQDIKDGAPDVSNLGGMDNVFDVGYGLGQDGPPTSAVVKKTIQRKLIYQMSPLEDSMLAEMLLRPGPIKALQSAKFKETDCAESVPRIYIKTKYDNILRSEQQDAMINKWPPASVYNLESDHSPFFSAPFALFGLLVKVVNSSYNNNKICEVN</sequence>
<dbReference type="PANTHER" id="PTHR10992">
    <property type="entry name" value="METHYLESTERASE FAMILY MEMBER"/>
    <property type="match status" value="1"/>
</dbReference>
<dbReference type="InterPro" id="IPR045889">
    <property type="entry name" value="MES/HNL"/>
</dbReference>
<comment type="caution">
    <text evidence="4">The sequence shown here is derived from an EMBL/GenBank/DDBJ whole genome shotgun (WGS) entry which is preliminary data.</text>
</comment>
<dbReference type="InterPro" id="IPR029058">
    <property type="entry name" value="AB_hydrolase_fold"/>
</dbReference>
<evidence type="ECO:0000256" key="1">
    <source>
        <dbReference type="ARBA" id="ARBA00022801"/>
    </source>
</evidence>
<evidence type="ECO:0000313" key="5">
    <source>
        <dbReference type="Proteomes" id="UP001152523"/>
    </source>
</evidence>
<feature type="region of interest" description="Disordered" evidence="2">
    <location>
        <begin position="1"/>
        <end position="29"/>
    </location>
</feature>
<dbReference type="AlphaFoldDB" id="A0AAV0EG46"/>
<evidence type="ECO:0000259" key="3">
    <source>
        <dbReference type="Pfam" id="PF12697"/>
    </source>
</evidence>
<evidence type="ECO:0000313" key="4">
    <source>
        <dbReference type="EMBL" id="CAH9121576.1"/>
    </source>
</evidence>
<dbReference type="GO" id="GO:0080032">
    <property type="term" value="F:methyl jasmonate esterase activity"/>
    <property type="evidence" value="ECO:0007669"/>
    <property type="project" value="TreeGrafter"/>
</dbReference>
<dbReference type="Pfam" id="PF12697">
    <property type="entry name" value="Abhydrolase_6"/>
    <property type="match status" value="1"/>
</dbReference>
<protein>
    <recommendedName>
        <fullName evidence="3">AB hydrolase-1 domain-containing protein</fullName>
    </recommendedName>
</protein>
<keyword evidence="1" id="KW-0378">Hydrolase</keyword>
<keyword evidence="5" id="KW-1185">Reference proteome</keyword>
<feature type="compositionally biased region" description="Basic and acidic residues" evidence="2">
    <location>
        <begin position="13"/>
        <end position="22"/>
    </location>
</feature>
<dbReference type="GO" id="GO:0080030">
    <property type="term" value="F:methyl indole-3-acetate esterase activity"/>
    <property type="evidence" value="ECO:0007669"/>
    <property type="project" value="TreeGrafter"/>
</dbReference>
<reference evidence="4" key="1">
    <citation type="submission" date="2022-07" db="EMBL/GenBank/DDBJ databases">
        <authorList>
            <person name="Macas J."/>
            <person name="Novak P."/>
            <person name="Neumann P."/>
        </authorList>
    </citation>
    <scope>NUCLEOTIDE SEQUENCE</scope>
</reference>
<feature type="domain" description="AB hydrolase-1" evidence="3">
    <location>
        <begin position="39"/>
        <end position="278"/>
    </location>
</feature>